<feature type="domain" description="Alpha-L-rhamnosidase C-terminal" evidence="7">
    <location>
        <begin position="732"/>
        <end position="807"/>
    </location>
</feature>
<dbReference type="GO" id="GO:0030596">
    <property type="term" value="F:alpha-L-rhamnosidase activity"/>
    <property type="evidence" value="ECO:0007669"/>
    <property type="project" value="UniProtKB-EC"/>
</dbReference>
<evidence type="ECO:0000259" key="4">
    <source>
        <dbReference type="Pfam" id="PF05592"/>
    </source>
</evidence>
<dbReference type="PANTHER" id="PTHR33307">
    <property type="entry name" value="ALPHA-RHAMNOSIDASE (EUROFUNG)"/>
    <property type="match status" value="1"/>
</dbReference>
<dbReference type="Gene3D" id="1.50.10.10">
    <property type="match status" value="1"/>
</dbReference>
<evidence type="ECO:0000259" key="6">
    <source>
        <dbReference type="Pfam" id="PF17389"/>
    </source>
</evidence>
<reference evidence="8" key="1">
    <citation type="submission" date="2009-04" db="EMBL/GenBank/DDBJ databases">
        <authorList>
            <person name="Weinstock G."/>
            <person name="Sodergren E."/>
            <person name="Clifton S."/>
            <person name="Fulton L."/>
            <person name="Fulton B."/>
            <person name="Courtney L."/>
            <person name="Fronick C."/>
            <person name="Harrison M."/>
            <person name="Strong C."/>
            <person name="Farmer C."/>
            <person name="Delahaunty K."/>
            <person name="Markovic C."/>
            <person name="Hall O."/>
            <person name="Minx P."/>
            <person name="Tomlinson C."/>
            <person name="Mitreva M."/>
            <person name="Nelson J."/>
            <person name="Hou S."/>
            <person name="Wollam A."/>
            <person name="Pepin K.H."/>
            <person name="Johnson M."/>
            <person name="Bhonagiri V."/>
            <person name="Nash W.E."/>
            <person name="Warren W."/>
            <person name="Chinwalla A."/>
            <person name="Mardis E.R."/>
            <person name="Wilson R.K."/>
        </authorList>
    </citation>
    <scope>NUCLEOTIDE SEQUENCE [LARGE SCALE GENOMIC DNA]</scope>
    <source>
        <strain evidence="8">DSM 14600</strain>
    </source>
</reference>
<dbReference type="Pfam" id="PF05592">
    <property type="entry name" value="Bac_rhamnosid"/>
    <property type="match status" value="1"/>
</dbReference>
<dbReference type="AlphaFoldDB" id="C4GDG4"/>
<dbReference type="EC" id="3.2.1.40" evidence="2"/>
<evidence type="ECO:0000259" key="5">
    <source>
        <dbReference type="Pfam" id="PF08531"/>
    </source>
</evidence>
<dbReference type="EMBL" id="ACIP02000007">
    <property type="protein sequence ID" value="EEP27443.1"/>
    <property type="molecule type" value="Genomic_DNA"/>
</dbReference>
<name>C4GDG4_9FIRM</name>
<comment type="caution">
    <text evidence="8">The sequence shown here is derived from an EMBL/GenBank/DDBJ whole genome shotgun (WGS) entry which is preliminary data.</text>
</comment>
<dbReference type="InterPro" id="IPR016007">
    <property type="entry name" value="Alpha_rhamnosid"/>
</dbReference>
<dbReference type="Pfam" id="PF25788">
    <property type="entry name" value="Ig_Rha78A_N"/>
    <property type="match status" value="1"/>
</dbReference>
<evidence type="ECO:0000259" key="7">
    <source>
        <dbReference type="Pfam" id="PF17390"/>
    </source>
</evidence>
<evidence type="ECO:0000256" key="1">
    <source>
        <dbReference type="ARBA" id="ARBA00001445"/>
    </source>
</evidence>
<dbReference type="InterPro" id="IPR035396">
    <property type="entry name" value="Bac_rhamnosid6H"/>
</dbReference>
<organism evidence="8 9">
    <name type="scientific">Shuttleworthella satelles DSM 14600</name>
    <dbReference type="NCBI Taxonomy" id="626523"/>
    <lineage>
        <taxon>Bacteria</taxon>
        <taxon>Bacillati</taxon>
        <taxon>Bacillota</taxon>
        <taxon>Clostridia</taxon>
        <taxon>Lachnospirales</taxon>
        <taxon>Lachnospiraceae</taxon>
        <taxon>Shuttleworthella</taxon>
    </lineage>
</organism>
<dbReference type="Pfam" id="PF08531">
    <property type="entry name" value="Bac_rhamnosid_N"/>
    <property type="match status" value="1"/>
</dbReference>
<evidence type="ECO:0000313" key="8">
    <source>
        <dbReference type="EMBL" id="EEP27443.1"/>
    </source>
</evidence>
<dbReference type="InterPro" id="IPR012341">
    <property type="entry name" value="6hp_glycosidase-like_sf"/>
</dbReference>
<comment type="catalytic activity">
    <reaction evidence="1">
        <text>Hydrolysis of terminal non-reducing alpha-L-rhamnose residues in alpha-L-rhamnosides.</text>
        <dbReference type="EC" id="3.2.1.40"/>
    </reaction>
</comment>
<dbReference type="GO" id="GO:0005975">
    <property type="term" value="P:carbohydrate metabolic process"/>
    <property type="evidence" value="ECO:0007669"/>
    <property type="project" value="InterPro"/>
</dbReference>
<dbReference type="Proteomes" id="UP000003494">
    <property type="component" value="Unassembled WGS sequence"/>
</dbReference>
<dbReference type="InterPro" id="IPR008902">
    <property type="entry name" value="Rhamnosid_concanavalin"/>
</dbReference>
<evidence type="ECO:0000256" key="2">
    <source>
        <dbReference type="ARBA" id="ARBA00012652"/>
    </source>
</evidence>
<keyword evidence="3" id="KW-0378">Hydrolase</keyword>
<gene>
    <name evidence="8" type="ORF">GCWU000342_02137</name>
</gene>
<dbReference type="Gene3D" id="2.60.120.260">
    <property type="entry name" value="Galactose-binding domain-like"/>
    <property type="match status" value="2"/>
</dbReference>
<dbReference type="Gene3D" id="2.60.420.10">
    <property type="entry name" value="Maltose phosphorylase, domain 3"/>
    <property type="match status" value="1"/>
</dbReference>
<dbReference type="InterPro" id="IPR013737">
    <property type="entry name" value="Bac_rhamnosid_N"/>
</dbReference>
<dbReference type="PIRSF" id="PIRSF010631">
    <property type="entry name" value="A-rhamnsds"/>
    <property type="match status" value="1"/>
</dbReference>
<dbReference type="InterPro" id="IPR008928">
    <property type="entry name" value="6-hairpin_glycosidase_sf"/>
</dbReference>
<sequence length="909" mass="105443">MLHTRISWKIRNARGKRQQSARILVSDQENMSTFLWDSGNRDLSSLGSDIPIRLEPRTRYYVQIIVISDLNEIAKSKVTWFETGKMDEPWQASWISCQNQKRHPIFQREVQLRAEVASARLYICGLGLYEAYYGDEKLGDEYLTPFSNNYRQWLQVETIDVTEQLNHDDKLSVLMGNGWYKGRFGFTAHEDKGFYGDCWHLIAELHIRYRDGSEELIKTDEDWKLTFSNITFSNLYDGEHIDDTLALLPEEQVTLAQGPEGKLMDRMSPYLTVHEVLRPVEVIRTPKGELVIDLGQEVTGIFELDLKEDYGTKIHLQTGEILQEGNFYNDNLRTARSEFIYVSDGEKRTIRPHFTYYGYRYVKVEGLTNFQREQFRALCIYSDVEMTGRMRTGHKLVNQLLSNVTWGLKDNFLDVPTDCPQRDERMGWTADTQVFTATALYLTDAYAFYAKYLFDMYTEQLQLDGMVPDVIPSAGIHSTSSVWGDAACIIPWTLYQFYGDRTILEDQYESMKAWVNWVRNYDGDDFRWRTAFSYGDWLALDAMEQDPQHAMGATNEGFISSIYYAASAEIVGKAAKILGKLEDAEEFLKLSEYQFDAVRKEYYSATGRCCIQTQTAMILTLKYHLSDNEKLIKETLWDLFTASDHQLRTGFTGTPLLGNVLTEHGFAELAFELLLYEGYPGWLNEVRLGATTVWERWNSLLSDGRVSGMDMNSMNHYSYGSIVEWMYRHVAGIAQLEGEVGFKKALIAPKIHWDLQELEAEYDSPAGLYRSVWKIVDLNHLYLSFDIPFGAEAYIELPYFEREKYPNKGNSLLQKEVDGRYFVASGHYEIQYVTDKQLTPRYTVDLPVLRLAKNPRAMQLMAGFMPHDNVPVEMRGKSFRDLLRKYQPEMREEEMEKINEQLTLIFTKK</sequence>
<dbReference type="InterPro" id="IPR035398">
    <property type="entry name" value="Bac_rhamnosid_C"/>
</dbReference>
<feature type="domain" description="Alpha-L-rhamnosidase six-hairpin glycosidase" evidence="6">
    <location>
        <begin position="386"/>
        <end position="730"/>
    </location>
</feature>
<keyword evidence="9" id="KW-1185">Reference proteome</keyword>
<dbReference type="eggNOG" id="COG3408">
    <property type="taxonomic scope" value="Bacteria"/>
</dbReference>
<dbReference type="STRING" id="626523.GCWU000342_02137"/>
<dbReference type="SUPFAM" id="SSF48208">
    <property type="entry name" value="Six-hairpin glycosidases"/>
    <property type="match status" value="1"/>
</dbReference>
<dbReference type="Pfam" id="PF17389">
    <property type="entry name" value="Bac_rhamnosid6H"/>
    <property type="match status" value="1"/>
</dbReference>
<evidence type="ECO:0000313" key="9">
    <source>
        <dbReference type="Proteomes" id="UP000003494"/>
    </source>
</evidence>
<feature type="domain" description="Bacterial alpha-L-rhamnosidase N-terminal" evidence="5">
    <location>
        <begin position="115"/>
        <end position="246"/>
    </location>
</feature>
<evidence type="ECO:0000256" key="3">
    <source>
        <dbReference type="ARBA" id="ARBA00022801"/>
    </source>
</evidence>
<proteinExistence type="predicted"/>
<feature type="domain" description="Alpha-L-rhamnosidase concanavalin-like" evidence="4">
    <location>
        <begin position="284"/>
        <end position="380"/>
    </location>
</feature>
<dbReference type="PANTHER" id="PTHR33307:SF6">
    <property type="entry name" value="ALPHA-RHAMNOSIDASE (EUROFUNG)-RELATED"/>
    <property type="match status" value="1"/>
</dbReference>
<accession>C4GDG4</accession>
<dbReference type="HOGENOM" id="CLU_002926_0_1_9"/>
<protein>
    <recommendedName>
        <fullName evidence="2">alpha-L-rhamnosidase</fullName>
        <ecNumber evidence="2">3.2.1.40</ecNumber>
    </recommendedName>
</protein>
<dbReference type="Gene3D" id="2.60.40.10">
    <property type="entry name" value="Immunoglobulins"/>
    <property type="match status" value="1"/>
</dbReference>
<dbReference type="InterPro" id="IPR013783">
    <property type="entry name" value="Ig-like_fold"/>
</dbReference>
<dbReference type="Pfam" id="PF17390">
    <property type="entry name" value="Bac_rhamnosid_C"/>
    <property type="match status" value="1"/>
</dbReference>